<feature type="transmembrane region" description="Helical" evidence="13">
    <location>
        <begin position="335"/>
        <end position="357"/>
    </location>
</feature>
<keyword evidence="6 13" id="KW-0472">Membrane</keyword>
<evidence type="ECO:0000256" key="12">
    <source>
        <dbReference type="RuleBase" id="RU000688"/>
    </source>
</evidence>
<feature type="transmembrane region" description="Helical" evidence="13">
    <location>
        <begin position="677"/>
        <end position="701"/>
    </location>
</feature>
<dbReference type="GO" id="GO:0005886">
    <property type="term" value="C:plasma membrane"/>
    <property type="evidence" value="ECO:0007669"/>
    <property type="project" value="UniProtKB-SubCell"/>
</dbReference>
<dbReference type="GO" id="GO:0007200">
    <property type="term" value="P:phospholipase C-activating G protein-coupled receptor signaling pathway"/>
    <property type="evidence" value="ECO:0007669"/>
    <property type="project" value="TreeGrafter"/>
</dbReference>
<dbReference type="CDD" id="cd15369">
    <property type="entry name" value="7tmA_PAR1"/>
    <property type="match status" value="1"/>
</dbReference>
<dbReference type="STRING" id="113540.ENSSFOP00015070317"/>
<dbReference type="GO" id="GO:0035025">
    <property type="term" value="P:positive regulation of Rho protein signal transduction"/>
    <property type="evidence" value="ECO:0007669"/>
    <property type="project" value="TreeGrafter"/>
</dbReference>
<evidence type="ECO:0000256" key="4">
    <source>
        <dbReference type="ARBA" id="ARBA00022989"/>
    </source>
</evidence>
<sequence length="752" mass="84511">MRGWSPTNGMSTERSERVPSSVSALYAIYGSVARSFPVFTRFVTDEPIDFTEGSGYIDSNKSFVHHGTVKHYITDEAKQFLTGPLLTTFIPSIYTVVFIISVPLNILAIIMFVMKVRPTKPAGIYMINLALADLLFLLLLPFKMSYHFNGNNWIYGPVLCRIVTATFYCNMYCSILLMMCISLDRFLAVVHPIKSLTWRSPLNARVACCVMWLLASVGVLPIFVSEQAVNLPDLGIITCHDVLDMGELQGYYLYFFPIFSSVFFFIPLIIVVFCYVRIIQALSTTSIANSSKKTRAIFMAIAVLTVFVACFTPTNIILLIHYIQFAHKHSDTSYVAYLLSMCIGSISCCLDPLIYYFGSSQCQKQVAAILHCRSTTKIRQGSQSKSTCSSKLDPLSSSVKFKGLTPKINVSGMLVFNPEVEEVLKSKLTTVFLPLVYIIVFVVGLPTNAMAIWIFVFRSKKKSPATICMTSLALSDLLFVIWIPLKIAYHLKGNDWTYGEVLCRVLVGFFYGNMYSSILFITCISVHRCWRIVDPLLVRREDNRIALAISCAIFLLTWLATIPLYMCDQTVGVSELHITACHDVTKSSDIKTAGGYFLSMGVIGFIVPSVICVVAYIRMVWHLKNSVMDEKAAKRRQKPVVLIITVLIMFLVCFTPSNIMLLIHYGLLLRGSPNTSYGFYITALCFASLNSCMDPLLYYFVSKDFRHNVRNTLICRSVRTVERVRVYFSPLKNSKTSNSYNSNSTNTESSSC</sequence>
<accession>A0A0P7TH25</accession>
<evidence type="ECO:0000256" key="5">
    <source>
        <dbReference type="ARBA" id="ARBA00023040"/>
    </source>
</evidence>
<dbReference type="PRINTS" id="PR01152">
    <property type="entry name" value="PROTEASEAR2"/>
</dbReference>
<evidence type="ECO:0000259" key="14">
    <source>
        <dbReference type="PROSITE" id="PS50262"/>
    </source>
</evidence>
<evidence type="ECO:0000313" key="15">
    <source>
        <dbReference type="EMBL" id="KPP60139.1"/>
    </source>
</evidence>
<organism evidence="15 16">
    <name type="scientific">Scleropages formosus</name>
    <name type="common">Asian bonytongue</name>
    <name type="synonym">Osteoglossum formosum</name>
    <dbReference type="NCBI Taxonomy" id="113540"/>
    <lineage>
        <taxon>Eukaryota</taxon>
        <taxon>Metazoa</taxon>
        <taxon>Chordata</taxon>
        <taxon>Craniata</taxon>
        <taxon>Vertebrata</taxon>
        <taxon>Euteleostomi</taxon>
        <taxon>Actinopterygii</taxon>
        <taxon>Neopterygii</taxon>
        <taxon>Teleostei</taxon>
        <taxon>Osteoglossocephala</taxon>
        <taxon>Osteoglossomorpha</taxon>
        <taxon>Osteoglossiformes</taxon>
        <taxon>Osteoglossidae</taxon>
        <taxon>Scleropages</taxon>
    </lineage>
</organism>
<dbReference type="SUPFAM" id="SSF81321">
    <property type="entry name" value="Family A G protein-coupled receptor-like"/>
    <property type="match status" value="2"/>
</dbReference>
<dbReference type="FunFam" id="1.20.1070.10:FF:000040">
    <property type="entry name" value="Coagulation factor 2 (thrombin) receptor"/>
    <property type="match status" value="2"/>
</dbReference>
<reference evidence="15 16" key="1">
    <citation type="submission" date="2015-08" db="EMBL/GenBank/DDBJ databases">
        <title>The genome of the Asian arowana (Scleropages formosus).</title>
        <authorList>
            <person name="Tan M.H."/>
            <person name="Gan H.M."/>
            <person name="Croft L.J."/>
            <person name="Austin C.M."/>
        </authorList>
    </citation>
    <scope>NUCLEOTIDE SEQUENCE [LARGE SCALE GENOMIC DNA]</scope>
    <source>
        <strain evidence="15">Aro1</strain>
    </source>
</reference>
<dbReference type="GO" id="GO:0030194">
    <property type="term" value="P:positive regulation of blood coagulation"/>
    <property type="evidence" value="ECO:0007669"/>
    <property type="project" value="TreeGrafter"/>
</dbReference>
<feature type="transmembrane region" description="Helical" evidence="13">
    <location>
        <begin position="640"/>
        <end position="665"/>
    </location>
</feature>
<feature type="transmembrane region" description="Helical" evidence="13">
    <location>
        <begin position="297"/>
        <end position="323"/>
    </location>
</feature>
<dbReference type="Pfam" id="PF00001">
    <property type="entry name" value="7tm_1"/>
    <property type="match status" value="2"/>
</dbReference>
<dbReference type="PROSITE" id="PS50262">
    <property type="entry name" value="G_PROTEIN_RECEP_F1_2"/>
    <property type="match status" value="2"/>
</dbReference>
<keyword evidence="9" id="KW-0325">Glycoprotein</keyword>
<dbReference type="Proteomes" id="UP000034805">
    <property type="component" value="Unassembled WGS sequence"/>
</dbReference>
<evidence type="ECO:0000256" key="11">
    <source>
        <dbReference type="PIRSR" id="PIRSR603912-52"/>
    </source>
</evidence>
<evidence type="ECO:0000256" key="6">
    <source>
        <dbReference type="ARBA" id="ARBA00023136"/>
    </source>
</evidence>
<evidence type="ECO:0000256" key="10">
    <source>
        <dbReference type="ARBA" id="ARBA00023224"/>
    </source>
</evidence>
<feature type="transmembrane region" description="Helical" evidence="13">
    <location>
        <begin position="93"/>
        <end position="113"/>
    </location>
</feature>
<feature type="transmembrane region" description="Helical" evidence="13">
    <location>
        <begin position="596"/>
        <end position="619"/>
    </location>
</feature>
<feature type="transmembrane region" description="Helical" evidence="13">
    <location>
        <begin position="202"/>
        <end position="224"/>
    </location>
</feature>
<dbReference type="InterPro" id="IPR000276">
    <property type="entry name" value="GPCR_Rhodpsn"/>
</dbReference>
<name>A0A0P7TH25_SCLFO</name>
<dbReference type="PROSITE" id="PS00237">
    <property type="entry name" value="G_PROTEIN_RECEP_F1_1"/>
    <property type="match status" value="2"/>
</dbReference>
<feature type="transmembrane region" description="Helical" evidence="13">
    <location>
        <begin position="125"/>
        <end position="142"/>
    </location>
</feature>
<protein>
    <submittedName>
        <fullName evidence="15">Proteinase-activated receptor 1-like</fullName>
    </submittedName>
</protein>
<proteinExistence type="inferred from homology"/>
<dbReference type="InterPro" id="IPR017452">
    <property type="entry name" value="GPCR_Rhodpsn_7TM"/>
</dbReference>
<feature type="disulfide bond" evidence="11">
    <location>
        <begin position="160"/>
        <end position="239"/>
    </location>
</feature>
<evidence type="ECO:0000256" key="2">
    <source>
        <dbReference type="ARBA" id="ARBA00022475"/>
    </source>
</evidence>
<keyword evidence="8 12" id="KW-0675">Receptor</keyword>
<dbReference type="InterPro" id="IPR002281">
    <property type="entry name" value="Pro_rcpt_2"/>
</dbReference>
<evidence type="ECO:0000256" key="8">
    <source>
        <dbReference type="ARBA" id="ARBA00023170"/>
    </source>
</evidence>
<gene>
    <name evidence="15" type="ORF">Z043_121885</name>
</gene>
<dbReference type="PANTHER" id="PTHR24232">
    <property type="entry name" value="G-PROTEIN COUPLED RECEPTOR"/>
    <property type="match status" value="1"/>
</dbReference>
<dbReference type="GO" id="GO:0015057">
    <property type="term" value="F:thrombin-activated receptor activity"/>
    <property type="evidence" value="ECO:0007669"/>
    <property type="project" value="InterPro"/>
</dbReference>
<comment type="subcellular location">
    <subcellularLocation>
        <location evidence="1">Cell membrane</location>
        <topology evidence="1">Multi-pass membrane protein</topology>
    </subcellularLocation>
</comment>
<feature type="transmembrane region" description="Helical" evidence="13">
    <location>
        <begin position="251"/>
        <end position="276"/>
    </location>
</feature>
<feature type="transmembrane region" description="Helical" evidence="13">
    <location>
        <begin position="505"/>
        <end position="524"/>
    </location>
</feature>
<feature type="transmembrane region" description="Helical" evidence="13">
    <location>
        <begin position="436"/>
        <end position="457"/>
    </location>
</feature>
<keyword evidence="5 12" id="KW-0297">G-protein coupled receptor</keyword>
<dbReference type="PANTHER" id="PTHR24232:SF20">
    <property type="entry name" value="PROTEINASE-ACTIVATED RECEPTOR 1"/>
    <property type="match status" value="1"/>
</dbReference>
<keyword evidence="10 12" id="KW-0807">Transducer</keyword>
<keyword evidence="7 11" id="KW-1015">Disulfide bond</keyword>
<evidence type="ECO:0000256" key="3">
    <source>
        <dbReference type="ARBA" id="ARBA00022692"/>
    </source>
</evidence>
<dbReference type="PRINTS" id="PR01428">
    <property type="entry name" value="PROTEASEAR"/>
</dbReference>
<feature type="transmembrane region" description="Helical" evidence="13">
    <location>
        <begin position="545"/>
        <end position="566"/>
    </location>
</feature>
<comment type="similarity">
    <text evidence="12">Belongs to the G-protein coupled receptor 1 family.</text>
</comment>
<feature type="domain" description="G-protein coupled receptors family 1 profile" evidence="14">
    <location>
        <begin position="104"/>
        <end position="355"/>
    </location>
</feature>
<evidence type="ECO:0000256" key="1">
    <source>
        <dbReference type="ARBA" id="ARBA00004651"/>
    </source>
</evidence>
<feature type="transmembrane region" description="Helical" evidence="13">
    <location>
        <begin position="154"/>
        <end position="181"/>
    </location>
</feature>
<dbReference type="Gene3D" id="1.20.1070.10">
    <property type="entry name" value="Rhodopsin 7-helix transmembrane proteins"/>
    <property type="match status" value="2"/>
</dbReference>
<keyword evidence="4 13" id="KW-1133">Transmembrane helix</keyword>
<evidence type="ECO:0000256" key="9">
    <source>
        <dbReference type="ARBA" id="ARBA00023180"/>
    </source>
</evidence>
<keyword evidence="3 12" id="KW-0812">Transmembrane</keyword>
<comment type="caution">
    <text evidence="15">The sequence shown here is derived from an EMBL/GenBank/DDBJ whole genome shotgun (WGS) entry which is preliminary data.</text>
</comment>
<evidence type="ECO:0000256" key="7">
    <source>
        <dbReference type="ARBA" id="ARBA00023157"/>
    </source>
</evidence>
<dbReference type="GO" id="GO:0007596">
    <property type="term" value="P:blood coagulation"/>
    <property type="evidence" value="ECO:0007669"/>
    <property type="project" value="InterPro"/>
</dbReference>
<dbReference type="InterPro" id="IPR003912">
    <property type="entry name" value="Protea_act_rcpt"/>
</dbReference>
<dbReference type="PRINTS" id="PR00237">
    <property type="entry name" value="GPCRRHODOPSN"/>
</dbReference>
<dbReference type="AlphaFoldDB" id="A0A0P7TH25"/>
<dbReference type="EMBL" id="JARO02011103">
    <property type="protein sequence ID" value="KPP60139.1"/>
    <property type="molecule type" value="Genomic_DNA"/>
</dbReference>
<evidence type="ECO:0000313" key="16">
    <source>
        <dbReference type="Proteomes" id="UP000034805"/>
    </source>
</evidence>
<feature type="domain" description="G-protein coupled receptors family 1 profile" evidence="14">
    <location>
        <begin position="447"/>
        <end position="698"/>
    </location>
</feature>
<evidence type="ECO:0000256" key="13">
    <source>
        <dbReference type="SAM" id="Phobius"/>
    </source>
</evidence>
<keyword evidence="2" id="KW-1003">Cell membrane</keyword>